<evidence type="ECO:0000256" key="6">
    <source>
        <dbReference type="ARBA" id="ARBA00022840"/>
    </source>
</evidence>
<dbReference type="Gene3D" id="1.20.1560.10">
    <property type="entry name" value="ABC transporter type 1, transmembrane domain"/>
    <property type="match status" value="1"/>
</dbReference>
<dbReference type="InterPro" id="IPR036640">
    <property type="entry name" value="ABC1_TM_sf"/>
</dbReference>
<dbReference type="GO" id="GO:0005524">
    <property type="term" value="F:ATP binding"/>
    <property type="evidence" value="ECO:0007669"/>
    <property type="project" value="UniProtKB-KW"/>
</dbReference>
<evidence type="ECO:0000256" key="1">
    <source>
        <dbReference type="ARBA" id="ARBA00004651"/>
    </source>
</evidence>
<accession>A0A6B1G545</accession>
<evidence type="ECO:0000256" key="2">
    <source>
        <dbReference type="ARBA" id="ARBA00022448"/>
    </source>
</evidence>
<dbReference type="GO" id="GO:0034040">
    <property type="term" value="F:ATPase-coupled lipid transmembrane transporter activity"/>
    <property type="evidence" value="ECO:0007669"/>
    <property type="project" value="TreeGrafter"/>
</dbReference>
<dbReference type="SUPFAM" id="SSF52540">
    <property type="entry name" value="P-loop containing nucleoside triphosphate hydrolases"/>
    <property type="match status" value="1"/>
</dbReference>
<dbReference type="AlphaFoldDB" id="A0A6B1G545"/>
<sequence>MKDLGRSFRYLGAYKITTTLAYAALFISIGAQLIVPQLVQNVLDAVTNSVFARQILALPESERTAAIEQLPLSVEQLTERAVSAEGPIYWAMVFIVVFSLARGLFAFAQAFLAQKVSQDLAFDFRNELFEKIQRLSFSYHDRNRTGQLMIRATDDVEKLRMFIGQGMLLAVQSIVLLIGSLAVLAFTNLTLTLIILPVLPVALILFMVFGSVAQSLFGEIQRRLSTLNEILQENLAGIRVIKAFVREREEQDRFDNAAERLMDQHIRVSKIFSFLFPFIFLISNLGQAAVVYWGGRQILFDTLTLGEWQKFSLYLIYVFFPVGQLGFIVAQMSQASASAKRIFEILDAENEVTDKPGAQPMAQVHGRVSFTDVTFRYFNSSEPVLQNVSFEAQPGETVALLGGTGSGKSTIINLIPRFYDVSEGRVVIDDWDVRDVTLESMRRQIGIVLQETNLFTGTIRDNIAFGRPEATDAEVETAARAAAAHDFIVSFPDGYQTAVGERGTTLSGGQKQRVAIARALLTDPRILILDDSTSSVDVATEVLIQNALDRLMVGRTSFVIAQRISTVVNADQILVLDRGRIVDRGNHEELMRTSAIYTDIYHSQLVEDAAVEVDAPLVAEA</sequence>
<feature type="domain" description="ABC transmembrane type-1" evidence="11">
    <location>
        <begin position="23"/>
        <end position="334"/>
    </location>
</feature>
<keyword evidence="7 9" id="KW-1133">Transmembrane helix</keyword>
<keyword evidence="6 12" id="KW-0067">ATP-binding</keyword>
<evidence type="ECO:0000313" key="12">
    <source>
        <dbReference type="EMBL" id="MYH62516.1"/>
    </source>
</evidence>
<evidence type="ECO:0000259" key="10">
    <source>
        <dbReference type="PROSITE" id="PS50893"/>
    </source>
</evidence>
<keyword evidence="5" id="KW-0547">Nucleotide-binding</keyword>
<proteinExistence type="predicted"/>
<evidence type="ECO:0000256" key="4">
    <source>
        <dbReference type="ARBA" id="ARBA00022692"/>
    </source>
</evidence>
<dbReference type="Pfam" id="PF00664">
    <property type="entry name" value="ABC_membrane"/>
    <property type="match status" value="1"/>
</dbReference>
<dbReference type="InterPro" id="IPR011527">
    <property type="entry name" value="ABC1_TM_dom"/>
</dbReference>
<organism evidence="12">
    <name type="scientific">Caldilineaceae bacterium SB0675_bin_29</name>
    <dbReference type="NCBI Taxonomy" id="2605266"/>
    <lineage>
        <taxon>Bacteria</taxon>
        <taxon>Bacillati</taxon>
        <taxon>Chloroflexota</taxon>
        <taxon>Caldilineae</taxon>
        <taxon>Caldilineales</taxon>
        <taxon>Caldilineaceae</taxon>
    </lineage>
</organism>
<dbReference type="PROSITE" id="PS50929">
    <property type="entry name" value="ABC_TM1F"/>
    <property type="match status" value="1"/>
</dbReference>
<evidence type="ECO:0000256" key="8">
    <source>
        <dbReference type="ARBA" id="ARBA00023136"/>
    </source>
</evidence>
<dbReference type="SMART" id="SM00382">
    <property type="entry name" value="AAA"/>
    <property type="match status" value="1"/>
</dbReference>
<comment type="caution">
    <text evidence="12">The sequence shown here is derived from an EMBL/GenBank/DDBJ whole genome shotgun (WGS) entry which is preliminary data.</text>
</comment>
<dbReference type="Gene3D" id="3.40.50.300">
    <property type="entry name" value="P-loop containing nucleotide triphosphate hydrolases"/>
    <property type="match status" value="1"/>
</dbReference>
<reference evidence="12" key="1">
    <citation type="submission" date="2019-09" db="EMBL/GenBank/DDBJ databases">
        <title>Characterisation of the sponge microbiome using genome-centric metagenomics.</title>
        <authorList>
            <person name="Engelberts J.P."/>
            <person name="Robbins S.J."/>
            <person name="De Goeij J.M."/>
            <person name="Aranda M."/>
            <person name="Bell S.C."/>
            <person name="Webster N.S."/>
        </authorList>
    </citation>
    <scope>NUCLEOTIDE SEQUENCE</scope>
    <source>
        <strain evidence="12">SB0675_bin_29</strain>
    </source>
</reference>
<dbReference type="Pfam" id="PF00005">
    <property type="entry name" value="ABC_tran"/>
    <property type="match status" value="1"/>
</dbReference>
<feature type="domain" description="ABC transporter" evidence="10">
    <location>
        <begin position="368"/>
        <end position="603"/>
    </location>
</feature>
<dbReference type="CDD" id="cd18542">
    <property type="entry name" value="ABC_6TM_YknU_like"/>
    <property type="match status" value="1"/>
</dbReference>
<keyword evidence="4 9" id="KW-0812">Transmembrane</keyword>
<dbReference type="InterPro" id="IPR003593">
    <property type="entry name" value="AAA+_ATPase"/>
</dbReference>
<name>A0A6B1G545_9CHLR</name>
<feature type="transmembrane region" description="Helical" evidence="9">
    <location>
        <begin position="88"/>
        <end position="112"/>
    </location>
</feature>
<protein>
    <submittedName>
        <fullName evidence="12">ABC transporter ATP-binding protein</fullName>
    </submittedName>
</protein>
<keyword evidence="3" id="KW-1003">Cell membrane</keyword>
<evidence type="ECO:0000256" key="9">
    <source>
        <dbReference type="SAM" id="Phobius"/>
    </source>
</evidence>
<feature type="transmembrane region" description="Helical" evidence="9">
    <location>
        <begin position="167"/>
        <end position="187"/>
    </location>
</feature>
<feature type="transmembrane region" description="Helical" evidence="9">
    <location>
        <begin position="193"/>
        <end position="217"/>
    </location>
</feature>
<dbReference type="GO" id="GO:0016887">
    <property type="term" value="F:ATP hydrolysis activity"/>
    <property type="evidence" value="ECO:0007669"/>
    <property type="project" value="InterPro"/>
</dbReference>
<dbReference type="PROSITE" id="PS00211">
    <property type="entry name" value="ABC_TRANSPORTER_1"/>
    <property type="match status" value="1"/>
</dbReference>
<dbReference type="GO" id="GO:0140359">
    <property type="term" value="F:ABC-type transporter activity"/>
    <property type="evidence" value="ECO:0007669"/>
    <property type="project" value="InterPro"/>
</dbReference>
<dbReference type="GO" id="GO:0005886">
    <property type="term" value="C:plasma membrane"/>
    <property type="evidence" value="ECO:0007669"/>
    <property type="project" value="UniProtKB-SubCell"/>
</dbReference>
<feature type="transmembrane region" description="Helical" evidence="9">
    <location>
        <begin position="12"/>
        <end position="35"/>
    </location>
</feature>
<dbReference type="PROSITE" id="PS50893">
    <property type="entry name" value="ABC_TRANSPORTER_2"/>
    <property type="match status" value="1"/>
</dbReference>
<feature type="transmembrane region" description="Helical" evidence="9">
    <location>
        <begin position="271"/>
        <end position="294"/>
    </location>
</feature>
<dbReference type="FunFam" id="3.40.50.300:FF:000221">
    <property type="entry name" value="Multidrug ABC transporter ATP-binding protein"/>
    <property type="match status" value="1"/>
</dbReference>
<dbReference type="SUPFAM" id="SSF90123">
    <property type="entry name" value="ABC transporter transmembrane region"/>
    <property type="match status" value="1"/>
</dbReference>
<comment type="subcellular location">
    <subcellularLocation>
        <location evidence="1">Cell membrane</location>
        <topology evidence="1">Multi-pass membrane protein</topology>
    </subcellularLocation>
</comment>
<dbReference type="InterPro" id="IPR017871">
    <property type="entry name" value="ABC_transporter-like_CS"/>
</dbReference>
<dbReference type="InterPro" id="IPR039421">
    <property type="entry name" value="Type_1_exporter"/>
</dbReference>
<dbReference type="PANTHER" id="PTHR24221">
    <property type="entry name" value="ATP-BINDING CASSETTE SUB-FAMILY B"/>
    <property type="match status" value="1"/>
</dbReference>
<keyword evidence="8 9" id="KW-0472">Membrane</keyword>
<dbReference type="EMBL" id="VYDA01000446">
    <property type="protein sequence ID" value="MYH62516.1"/>
    <property type="molecule type" value="Genomic_DNA"/>
</dbReference>
<dbReference type="InterPro" id="IPR027417">
    <property type="entry name" value="P-loop_NTPase"/>
</dbReference>
<evidence type="ECO:0000256" key="7">
    <source>
        <dbReference type="ARBA" id="ARBA00022989"/>
    </source>
</evidence>
<feature type="transmembrane region" description="Helical" evidence="9">
    <location>
        <begin position="314"/>
        <end position="332"/>
    </location>
</feature>
<gene>
    <name evidence="12" type="ORF">F4148_12430</name>
</gene>
<evidence type="ECO:0000256" key="3">
    <source>
        <dbReference type="ARBA" id="ARBA00022475"/>
    </source>
</evidence>
<dbReference type="InterPro" id="IPR003439">
    <property type="entry name" value="ABC_transporter-like_ATP-bd"/>
</dbReference>
<evidence type="ECO:0000256" key="5">
    <source>
        <dbReference type="ARBA" id="ARBA00022741"/>
    </source>
</evidence>
<evidence type="ECO:0000259" key="11">
    <source>
        <dbReference type="PROSITE" id="PS50929"/>
    </source>
</evidence>
<dbReference type="PANTHER" id="PTHR24221:SF654">
    <property type="entry name" value="ATP-BINDING CASSETTE SUB-FAMILY B MEMBER 6"/>
    <property type="match status" value="1"/>
</dbReference>
<keyword evidence="2" id="KW-0813">Transport</keyword>